<protein>
    <submittedName>
        <fullName evidence="1">Uncharacterized protein</fullName>
    </submittedName>
</protein>
<evidence type="ECO:0000313" key="2">
    <source>
        <dbReference type="Proteomes" id="UP000663889"/>
    </source>
</evidence>
<dbReference type="EMBL" id="CAJNOU010007599">
    <property type="protein sequence ID" value="CAF1527143.1"/>
    <property type="molecule type" value="Genomic_DNA"/>
</dbReference>
<gene>
    <name evidence="1" type="ORF">SEV965_LOCUS37324</name>
</gene>
<comment type="caution">
    <text evidence="1">The sequence shown here is derived from an EMBL/GenBank/DDBJ whole genome shotgun (WGS) entry which is preliminary data.</text>
</comment>
<organism evidence="1 2">
    <name type="scientific">Rotaria sordida</name>
    <dbReference type="NCBI Taxonomy" id="392033"/>
    <lineage>
        <taxon>Eukaryota</taxon>
        <taxon>Metazoa</taxon>
        <taxon>Spiralia</taxon>
        <taxon>Gnathifera</taxon>
        <taxon>Rotifera</taxon>
        <taxon>Eurotatoria</taxon>
        <taxon>Bdelloidea</taxon>
        <taxon>Philodinida</taxon>
        <taxon>Philodinidae</taxon>
        <taxon>Rotaria</taxon>
    </lineage>
</organism>
<sequence>MSLTSLETITDTLLELMEACMNDILDCKWLAQYFRHPVQSTVVRTTRVLSTLLSIISKSESHDKFKVIPTSVPYLATLVSVVEGVRSRYPVKHLPVIVSSTTNSNSTNILSSILTVHLLSQLLQSHSSNINSSFC</sequence>
<accession>A0A815V2P3</accession>
<reference evidence="1" key="1">
    <citation type="submission" date="2021-02" db="EMBL/GenBank/DDBJ databases">
        <authorList>
            <person name="Nowell W R."/>
        </authorList>
    </citation>
    <scope>NUCLEOTIDE SEQUENCE</scope>
</reference>
<dbReference type="AlphaFoldDB" id="A0A815V2P3"/>
<name>A0A815V2P3_9BILA</name>
<proteinExistence type="predicted"/>
<evidence type="ECO:0000313" key="1">
    <source>
        <dbReference type="EMBL" id="CAF1527143.1"/>
    </source>
</evidence>
<dbReference type="Proteomes" id="UP000663889">
    <property type="component" value="Unassembled WGS sequence"/>
</dbReference>